<dbReference type="PANTHER" id="PTHR36503">
    <property type="entry name" value="BLR2520 PROTEIN"/>
    <property type="match status" value="1"/>
</dbReference>
<evidence type="ECO:0000313" key="2">
    <source>
        <dbReference type="EMBL" id="KCZ54417.1"/>
    </source>
</evidence>
<dbReference type="EMBL" id="AWFF01000037">
    <property type="protein sequence ID" value="KCZ54417.1"/>
    <property type="molecule type" value="Genomic_DNA"/>
</dbReference>
<dbReference type="InterPro" id="IPR037523">
    <property type="entry name" value="VOC_core"/>
</dbReference>
<name>A0A062U808_9PROT</name>
<evidence type="ECO:0000259" key="1">
    <source>
        <dbReference type="PROSITE" id="PS51819"/>
    </source>
</evidence>
<dbReference type="InterPro" id="IPR029068">
    <property type="entry name" value="Glyas_Bleomycin-R_OHBP_Dase"/>
</dbReference>
<organism evidence="2 3">
    <name type="scientific">Hyphomonas beringensis</name>
    <dbReference type="NCBI Taxonomy" id="1280946"/>
    <lineage>
        <taxon>Bacteria</taxon>
        <taxon>Pseudomonadati</taxon>
        <taxon>Pseudomonadota</taxon>
        <taxon>Alphaproteobacteria</taxon>
        <taxon>Hyphomonadales</taxon>
        <taxon>Hyphomonadaceae</taxon>
        <taxon>Hyphomonas</taxon>
    </lineage>
</organism>
<evidence type="ECO:0000313" key="3">
    <source>
        <dbReference type="Proteomes" id="UP000027037"/>
    </source>
</evidence>
<gene>
    <name evidence="2" type="ORF">HY29_14255</name>
</gene>
<dbReference type="Pfam" id="PF00903">
    <property type="entry name" value="Glyoxalase"/>
    <property type="match status" value="1"/>
</dbReference>
<dbReference type="CDD" id="cd07251">
    <property type="entry name" value="VOC_like"/>
    <property type="match status" value="1"/>
</dbReference>
<protein>
    <recommendedName>
        <fullName evidence="1">VOC domain-containing protein</fullName>
    </recommendedName>
</protein>
<feature type="domain" description="VOC" evidence="1">
    <location>
        <begin position="23"/>
        <end position="145"/>
    </location>
</feature>
<dbReference type="AlphaFoldDB" id="A0A062U808"/>
<dbReference type="Proteomes" id="UP000027037">
    <property type="component" value="Unassembled WGS sequence"/>
</dbReference>
<proteinExistence type="predicted"/>
<accession>A0A062U808</accession>
<dbReference type="SUPFAM" id="SSF54593">
    <property type="entry name" value="Glyoxalase/Bleomycin resistance protein/Dihydroxybiphenyl dioxygenase"/>
    <property type="match status" value="1"/>
</dbReference>
<dbReference type="STRING" id="1280946.HY29_14255"/>
<dbReference type="eggNOG" id="COG0346">
    <property type="taxonomic scope" value="Bacteria"/>
</dbReference>
<dbReference type="PROSITE" id="PS51819">
    <property type="entry name" value="VOC"/>
    <property type="match status" value="1"/>
</dbReference>
<reference evidence="2 3" key="1">
    <citation type="journal article" date="2014" name="Antonie Van Leeuwenhoek">
        <title>Hyphomonas beringensis sp. nov. and Hyphomonas chukchiensis sp. nov., isolated from surface seawater of the Bering Sea and Chukchi Sea.</title>
        <authorList>
            <person name="Li C."/>
            <person name="Lai Q."/>
            <person name="Li G."/>
            <person name="Dong C."/>
            <person name="Wang J."/>
            <person name="Liao Y."/>
            <person name="Shao Z."/>
        </authorList>
    </citation>
    <scope>NUCLEOTIDE SEQUENCE [LARGE SCALE GENOMIC DNA]</scope>
    <source>
        <strain evidence="2 3">25B14_1</strain>
    </source>
</reference>
<keyword evidence="3" id="KW-1185">Reference proteome</keyword>
<dbReference type="Gene3D" id="3.10.180.10">
    <property type="entry name" value="2,3-Dihydroxybiphenyl 1,2-Dioxygenase, domain 1"/>
    <property type="match status" value="1"/>
</dbReference>
<comment type="caution">
    <text evidence="2">The sequence shown here is derived from an EMBL/GenBank/DDBJ whole genome shotgun (WGS) entry which is preliminary data.</text>
</comment>
<dbReference type="PATRIC" id="fig|1280946.3.peg.1861"/>
<sequence length="158" mass="16573">MPPAGPETQFRKGSLTMADNSIHITLVTLGVADVQASASYYEALGLKRAEASQEAVVFFDMGGVALSLFGRDPLAEDAGVPAGGVGFRAVTLAWNQADEASVDAAIDRAVAAGGTLVKAAEKVFWGGYSGYFADPDGHLWEVVYNPYAPLRDDGSMEL</sequence>
<dbReference type="PANTHER" id="PTHR36503:SF1">
    <property type="entry name" value="BLR2520 PROTEIN"/>
    <property type="match status" value="1"/>
</dbReference>
<dbReference type="InterPro" id="IPR004360">
    <property type="entry name" value="Glyas_Fos-R_dOase_dom"/>
</dbReference>